<dbReference type="EMBL" id="CP011307">
    <property type="protein sequence ID" value="ALP94981.1"/>
    <property type="molecule type" value="Genomic_DNA"/>
</dbReference>
<accession>A0A0S2W6K8</accession>
<evidence type="ECO:0000313" key="1">
    <source>
        <dbReference type="EMBL" id="ALP94981.1"/>
    </source>
</evidence>
<gene>
    <name evidence="1" type="ORF">IB211_02590</name>
</gene>
<protein>
    <submittedName>
        <fullName evidence="1">Uncharacterized protein</fullName>
    </submittedName>
</protein>
<reference evidence="1 2" key="1">
    <citation type="journal article" date="2015" name="Nat. Commun.">
        <title>Production of butyrate from lysine and the Amadori product fructoselysine by a human gut commensal.</title>
        <authorList>
            <person name="Bui T.P."/>
            <person name="Ritari J."/>
            <person name="Boeren S."/>
            <person name="de Waard P."/>
            <person name="Plugge C.M."/>
            <person name="de Vos W.M."/>
        </authorList>
    </citation>
    <scope>NUCLEOTIDE SEQUENCE [LARGE SCALE GENOMIC DNA]</scope>
    <source>
        <strain evidence="1 2">AF211</strain>
    </source>
</reference>
<proteinExistence type="predicted"/>
<organism evidence="1 2">
    <name type="scientific">Intestinimonas butyriciproducens</name>
    <dbReference type="NCBI Taxonomy" id="1297617"/>
    <lineage>
        <taxon>Bacteria</taxon>
        <taxon>Bacillati</taxon>
        <taxon>Bacillota</taxon>
        <taxon>Clostridia</taxon>
        <taxon>Eubacteriales</taxon>
        <taxon>Intestinimonas</taxon>
    </lineage>
</organism>
<keyword evidence="2" id="KW-1185">Reference proteome</keyword>
<dbReference type="Proteomes" id="UP000064844">
    <property type="component" value="Chromosome"/>
</dbReference>
<name>A0A0S2W6K8_9FIRM</name>
<dbReference type="KEGG" id="ibu:IB211_02590"/>
<dbReference type="AlphaFoldDB" id="A0A0S2W6K8"/>
<reference evidence="2" key="2">
    <citation type="submission" date="2015-04" db="EMBL/GenBank/DDBJ databases">
        <title>A butyrogenic pathway from the amino acid lysine in a human gut commensal.</title>
        <authorList>
            <person name="de Vos W.M."/>
            <person name="Bui N.T.P."/>
            <person name="Plugge C.M."/>
            <person name="Ritari J."/>
        </authorList>
    </citation>
    <scope>NUCLEOTIDE SEQUENCE [LARGE SCALE GENOMIC DNA]</scope>
    <source>
        <strain evidence="2">AF211</strain>
    </source>
</reference>
<evidence type="ECO:0000313" key="2">
    <source>
        <dbReference type="Proteomes" id="UP000064844"/>
    </source>
</evidence>
<sequence length="39" mass="4105">MEAVGTGLILGHGTSSFQAYGAKYMKISYSGPRALSIKI</sequence>